<dbReference type="AlphaFoldDB" id="A0A9N9H070"/>
<sequence length="183" mass="20323">MPEEKKEILVFGEIYYAQDLYSRMKENYTIREFTETREAFLASSDGTSYDNVVGVLLARGADQIITKVDHEIINLLSLAVTAIIVMGEASKLVDLKAATDNGIFVADTQHDPKMESPEVPNTDEWEEILALENLDFALVLGVPKHVLNNFDEAAERAAERASEIVADGAEGYELDVTDIEIQI</sequence>
<dbReference type="Gene3D" id="3.40.50.720">
    <property type="entry name" value="NAD(P)-binding Rossmann-like Domain"/>
    <property type="match status" value="1"/>
</dbReference>
<name>A0A9N9H070_9GLOM</name>
<protein>
    <submittedName>
        <fullName evidence="1">1304_t:CDS:1</fullName>
    </submittedName>
</protein>
<proteinExistence type="predicted"/>
<organism evidence="1 2">
    <name type="scientific">Paraglomus brasilianum</name>
    <dbReference type="NCBI Taxonomy" id="144538"/>
    <lineage>
        <taxon>Eukaryota</taxon>
        <taxon>Fungi</taxon>
        <taxon>Fungi incertae sedis</taxon>
        <taxon>Mucoromycota</taxon>
        <taxon>Glomeromycotina</taxon>
        <taxon>Glomeromycetes</taxon>
        <taxon>Paraglomerales</taxon>
        <taxon>Paraglomeraceae</taxon>
        <taxon>Paraglomus</taxon>
    </lineage>
</organism>
<comment type="caution">
    <text evidence="1">The sequence shown here is derived from an EMBL/GenBank/DDBJ whole genome shotgun (WGS) entry which is preliminary data.</text>
</comment>
<dbReference type="OrthoDB" id="9991913at2759"/>
<dbReference type="EMBL" id="CAJVPI010002185">
    <property type="protein sequence ID" value="CAG8637693.1"/>
    <property type="molecule type" value="Genomic_DNA"/>
</dbReference>
<evidence type="ECO:0000313" key="1">
    <source>
        <dbReference type="EMBL" id="CAG8637693.1"/>
    </source>
</evidence>
<dbReference type="Proteomes" id="UP000789739">
    <property type="component" value="Unassembled WGS sequence"/>
</dbReference>
<evidence type="ECO:0000313" key="2">
    <source>
        <dbReference type="Proteomes" id="UP000789739"/>
    </source>
</evidence>
<accession>A0A9N9H070</accession>
<keyword evidence="2" id="KW-1185">Reference proteome</keyword>
<reference evidence="1" key="1">
    <citation type="submission" date="2021-06" db="EMBL/GenBank/DDBJ databases">
        <authorList>
            <person name="Kallberg Y."/>
            <person name="Tangrot J."/>
            <person name="Rosling A."/>
        </authorList>
    </citation>
    <scope>NUCLEOTIDE SEQUENCE</scope>
    <source>
        <strain evidence="1">BR232B</strain>
    </source>
</reference>
<gene>
    <name evidence="1" type="ORF">PBRASI_LOCUS9599</name>
</gene>